<evidence type="ECO:0000313" key="1">
    <source>
        <dbReference type="EMBL" id="SUB74806.1"/>
    </source>
</evidence>
<dbReference type="RefSeq" id="WP_004819189.1">
    <property type="nucleotide sequence ID" value="NZ_UGTH01000001.1"/>
</dbReference>
<protein>
    <submittedName>
        <fullName evidence="1">Uncharacterized protein conserved in bacteria (DUF2325)</fullName>
    </submittedName>
</protein>
<proteinExistence type="predicted"/>
<dbReference type="AlphaFoldDB" id="A0A379D9Y1"/>
<organism evidence="1 2">
    <name type="scientific">Peptoniphilus indolicus</name>
    <dbReference type="NCBI Taxonomy" id="33030"/>
    <lineage>
        <taxon>Bacteria</taxon>
        <taxon>Bacillati</taxon>
        <taxon>Bacillota</taxon>
        <taxon>Tissierellia</taxon>
        <taxon>Tissierellales</taxon>
        <taxon>Peptoniphilaceae</taxon>
        <taxon>Peptoniphilus</taxon>
    </lineage>
</organism>
<gene>
    <name evidence="1" type="ORF">NCTC11088_00564</name>
</gene>
<reference evidence="1 2" key="1">
    <citation type="submission" date="2018-06" db="EMBL/GenBank/DDBJ databases">
        <authorList>
            <consortium name="Pathogen Informatics"/>
            <person name="Doyle S."/>
        </authorList>
    </citation>
    <scope>NUCLEOTIDE SEQUENCE [LARGE SCALE GENOMIC DNA]</scope>
    <source>
        <strain evidence="1 2">NCTC11088</strain>
    </source>
</reference>
<dbReference type="Proteomes" id="UP000254777">
    <property type="component" value="Unassembled WGS sequence"/>
</dbReference>
<dbReference type="EMBL" id="UGTH01000001">
    <property type="protein sequence ID" value="SUB74806.1"/>
    <property type="molecule type" value="Genomic_DNA"/>
</dbReference>
<sequence length="330" mass="37668">MNKIKFLEEIKSDLSSIVSNLTFDNLEETNVYLKNYLCILNSLNDLPNNLSNYNTYEHSTTIKSNNNLTEIYDANNNIFLGQAHLNLSGANIGSFKIFVPEKFIRKLNIEEGDWVKASVIKKAYNQKPVYEYELIEKVAAESNKKVVKYAIVEFDEDLEQYYIESSEDRLSTKILLDQYKTGNFHLEIGDVVDYAYWNDEILSGKIIWVYHTDSSPELIKDHEIQSLTSSSLNGLNIGIIGLETDKEIFKRAIEANGGQLCYLSGNESVEILSNEISKTNILIIFIDSVGHDAMFKIRNVSKDFEIPILYSKSVESNALIQLILEELEIQ</sequence>
<accession>A0A379D9Y1</accession>
<evidence type="ECO:0000313" key="2">
    <source>
        <dbReference type="Proteomes" id="UP000254777"/>
    </source>
</evidence>
<name>A0A379D9Y1_9FIRM</name>